<feature type="transmembrane region" description="Helical" evidence="1">
    <location>
        <begin position="459"/>
        <end position="479"/>
    </location>
</feature>
<dbReference type="Proteomes" id="UP000611554">
    <property type="component" value="Unassembled WGS sequence"/>
</dbReference>
<feature type="transmembrane region" description="Helical" evidence="1">
    <location>
        <begin position="427"/>
        <end position="447"/>
    </location>
</feature>
<sequence>MPPLPFHHPESAPPDMKSPEMRSPALAWLGHPLTVTAVVVLLLNDHLLKPLWPGALTGKLSDVAGLIVAPPLLHLLVRRPRLSILVTGAAFTLVKTTTVGAALASQAWTLVWGPSRVLADPADLVALPALYVAWWAWRHPDARAVRLARAAIAVPLTVLAVAATGQADTFTPYSAYAVDVIDDTIVVATRGGSRPWLTGTGFASGDAGRSWFGRTVPETIPERTSACVPGLPDRCYRIVPGRLKVEESRDGRWVTAWEVSTGDQAWLARAYDPEHPEGTGVVASSGIAVQKLPGGHVVVVANGADGIALRDVSGAWHRLGWAEGKGFASTAAPSLTSPGRYEDSIHTIALSAAFAAGVVALGCGVRRFGFFVAALALWAGVSSFHSGMNTAILFNPVAVLLGIALMSAGAGGMIMSAVRGEAPLRTWVIGAATAAVTYYAIMTPFRAWSAGWLDSSSSAFNLSAVLGVATVCAGVFAVVRLGGSRRDLR</sequence>
<keyword evidence="1" id="KW-0472">Membrane</keyword>
<reference evidence="3" key="1">
    <citation type="journal article" date="2019" name="Int. J. Syst. Evol. Microbiol.">
        <title>The Global Catalogue of Microorganisms (GCM) 10K type strain sequencing project: providing services to taxonomists for standard genome sequencing and annotation.</title>
        <authorList>
            <consortium name="The Broad Institute Genomics Platform"/>
            <consortium name="The Broad Institute Genome Sequencing Center for Infectious Disease"/>
            <person name="Wu L."/>
            <person name="Ma J."/>
        </authorList>
    </citation>
    <scope>NUCLEOTIDE SEQUENCE [LARGE SCALE GENOMIC DNA]</scope>
    <source>
        <strain evidence="3">JCM 3115</strain>
    </source>
</reference>
<protein>
    <submittedName>
        <fullName evidence="2">Uncharacterized protein</fullName>
    </submittedName>
</protein>
<feature type="transmembrane region" description="Helical" evidence="1">
    <location>
        <begin position="368"/>
        <end position="386"/>
    </location>
</feature>
<proteinExistence type="predicted"/>
<evidence type="ECO:0000313" key="3">
    <source>
        <dbReference type="Proteomes" id="UP000611554"/>
    </source>
</evidence>
<accession>A0ABQ2R844</accession>
<name>A0ABQ2R844_9ACTN</name>
<feature type="transmembrane region" description="Helical" evidence="1">
    <location>
        <begin position="392"/>
        <end position="415"/>
    </location>
</feature>
<keyword evidence="3" id="KW-1185">Reference proteome</keyword>
<evidence type="ECO:0000256" key="1">
    <source>
        <dbReference type="SAM" id="Phobius"/>
    </source>
</evidence>
<comment type="caution">
    <text evidence="2">The sequence shown here is derived from an EMBL/GenBank/DDBJ whole genome shotgun (WGS) entry which is preliminary data.</text>
</comment>
<gene>
    <name evidence="2" type="ORF">GCM10010140_56300</name>
</gene>
<keyword evidence="1" id="KW-1133">Transmembrane helix</keyword>
<feature type="transmembrane region" description="Helical" evidence="1">
    <location>
        <begin position="344"/>
        <end position="361"/>
    </location>
</feature>
<evidence type="ECO:0000313" key="2">
    <source>
        <dbReference type="EMBL" id="GGQ18589.1"/>
    </source>
</evidence>
<organism evidence="2 3">
    <name type="scientific">Streptosporangium pseudovulgare</name>
    <dbReference type="NCBI Taxonomy" id="35765"/>
    <lineage>
        <taxon>Bacteria</taxon>
        <taxon>Bacillati</taxon>
        <taxon>Actinomycetota</taxon>
        <taxon>Actinomycetes</taxon>
        <taxon>Streptosporangiales</taxon>
        <taxon>Streptosporangiaceae</taxon>
        <taxon>Streptosporangium</taxon>
    </lineage>
</organism>
<keyword evidence="1" id="KW-0812">Transmembrane</keyword>
<dbReference type="EMBL" id="BMQJ01000015">
    <property type="protein sequence ID" value="GGQ18589.1"/>
    <property type="molecule type" value="Genomic_DNA"/>
</dbReference>